<evidence type="ECO:0000256" key="2">
    <source>
        <dbReference type="SAM" id="MobiDB-lite"/>
    </source>
</evidence>
<keyword evidence="4" id="KW-1185">Reference proteome</keyword>
<dbReference type="InterPro" id="IPR011659">
    <property type="entry name" value="WD40"/>
</dbReference>
<organism evidence="3 4">
    <name type="scientific">Nocardia panacis</name>
    <dbReference type="NCBI Taxonomy" id="2340916"/>
    <lineage>
        <taxon>Bacteria</taxon>
        <taxon>Bacillati</taxon>
        <taxon>Actinomycetota</taxon>
        <taxon>Actinomycetes</taxon>
        <taxon>Mycobacteriales</taxon>
        <taxon>Nocardiaceae</taxon>
        <taxon>Nocardia</taxon>
    </lineage>
</organism>
<dbReference type="InterPro" id="IPR011042">
    <property type="entry name" value="6-blade_b-propeller_TolB-like"/>
</dbReference>
<name>A0A3A4KMX7_9NOCA</name>
<dbReference type="AlphaFoldDB" id="A0A3A4KMX7"/>
<dbReference type="PANTHER" id="PTHR36842">
    <property type="entry name" value="PROTEIN TOLB HOMOLOG"/>
    <property type="match status" value="1"/>
</dbReference>
<dbReference type="Gene3D" id="2.120.10.30">
    <property type="entry name" value="TolB, C-terminal domain"/>
    <property type="match status" value="2"/>
</dbReference>
<dbReference type="OrthoDB" id="9808778at2"/>
<accession>A0A3A4KMX7</accession>
<proteinExistence type="inferred from homology"/>
<evidence type="ECO:0000313" key="3">
    <source>
        <dbReference type="EMBL" id="RJO70896.1"/>
    </source>
</evidence>
<dbReference type="SUPFAM" id="SSF82171">
    <property type="entry name" value="DPP6 N-terminal domain-like"/>
    <property type="match status" value="1"/>
</dbReference>
<dbReference type="EMBL" id="QZFU01000036">
    <property type="protein sequence ID" value="RJO70896.1"/>
    <property type="molecule type" value="Genomic_DNA"/>
</dbReference>
<gene>
    <name evidence="3" type="ORF">D5S18_27325</name>
</gene>
<evidence type="ECO:0000313" key="4">
    <source>
        <dbReference type="Proteomes" id="UP000266677"/>
    </source>
</evidence>
<sequence>MSPRYGEFVPRRTSIAPAAIALAGCLTGQYDPTEAGAAPGRSDNAEPLYQPSGPASAQNPAYSPDGANLLFTQFRAGYNAGGASLNLMPSSGGAPQTLLQNGDQAAVNLPGAAWNAANGLITFAYDASDRDEIWTMKPGQQPTKVTTHSGTSHYTEPSFAPAGDWIVFQDNDNQAGNTSRGSIWKVRTAGGAPVLLVDGPGSGTDNRQPNWSPAGNKIVFQTRSASGGWHLATIGPDGGPVTALSSGNDEDTDASFGPNGDWVVYSSDHARTAHAQIYVRRTDGTGSPIRVTTSEVYDGAPSWSPDGKWIAFESGGDGTAPTGIWRIPAKTT</sequence>
<dbReference type="Proteomes" id="UP000266677">
    <property type="component" value="Unassembled WGS sequence"/>
</dbReference>
<evidence type="ECO:0000256" key="1">
    <source>
        <dbReference type="ARBA" id="ARBA00009820"/>
    </source>
</evidence>
<protein>
    <submittedName>
        <fullName evidence="3">Uncharacterized protein</fullName>
    </submittedName>
</protein>
<comment type="similarity">
    <text evidence="1">Belongs to the TolB family.</text>
</comment>
<dbReference type="PANTHER" id="PTHR36842:SF1">
    <property type="entry name" value="PROTEIN TOLB"/>
    <property type="match status" value="1"/>
</dbReference>
<dbReference type="Pfam" id="PF07676">
    <property type="entry name" value="PD40"/>
    <property type="match status" value="4"/>
</dbReference>
<comment type="caution">
    <text evidence="3">The sequence shown here is derived from an EMBL/GenBank/DDBJ whole genome shotgun (WGS) entry which is preliminary data.</text>
</comment>
<feature type="region of interest" description="Disordered" evidence="2">
    <location>
        <begin position="33"/>
        <end position="61"/>
    </location>
</feature>
<reference evidence="3 4" key="1">
    <citation type="submission" date="2018-09" db="EMBL/GenBank/DDBJ databases">
        <title>YIM PH21274 draft genome.</title>
        <authorList>
            <person name="Miao C."/>
        </authorList>
    </citation>
    <scope>NUCLEOTIDE SEQUENCE [LARGE SCALE GENOMIC DNA]</scope>
    <source>
        <strain evidence="3 4">YIM PH 21724</strain>
    </source>
</reference>
<dbReference type="PROSITE" id="PS51257">
    <property type="entry name" value="PROKAR_LIPOPROTEIN"/>
    <property type="match status" value="1"/>
</dbReference>